<organism evidence="1 2">
    <name type="scientific">Stackebrandtia nassauensis (strain DSM 44728 / CIP 108903 / NRRL B-16338 / NBRC 102104 / LLR-40K-21)</name>
    <dbReference type="NCBI Taxonomy" id="446470"/>
    <lineage>
        <taxon>Bacteria</taxon>
        <taxon>Bacillati</taxon>
        <taxon>Actinomycetota</taxon>
        <taxon>Actinomycetes</taxon>
        <taxon>Glycomycetales</taxon>
        <taxon>Glycomycetaceae</taxon>
        <taxon>Stackebrandtia</taxon>
    </lineage>
</organism>
<name>D3PX71_STANL</name>
<dbReference type="eggNOG" id="ENOG5032S3R">
    <property type="taxonomic scope" value="Bacteria"/>
</dbReference>
<dbReference type="KEGG" id="sna:Snas_1631"/>
<dbReference type="Gene3D" id="3.10.450.50">
    <property type="match status" value="1"/>
</dbReference>
<sequence length="154" mass="16858">MATTFLTADPSVTGYTPTDAELAEVRDWFQRYDTHGAKGEVEHMADMADFPINLVTDGSDGNAWTGSWNREEFLAATAQQVGDGSGDLTFESTRVPYFLTGSLVIVFTDSTMTAAGQTHRLRYADILTRKDGTWRFQTMIQGGWADMLTGAANA</sequence>
<dbReference type="RefSeq" id="WP_013016905.1">
    <property type="nucleotide sequence ID" value="NC_013947.1"/>
</dbReference>
<dbReference type="HOGENOM" id="CLU_1785495_0_0_11"/>
<evidence type="ECO:0008006" key="3">
    <source>
        <dbReference type="Google" id="ProtNLM"/>
    </source>
</evidence>
<dbReference type="EMBL" id="CP001778">
    <property type="protein sequence ID" value="ADD41334.1"/>
    <property type="molecule type" value="Genomic_DNA"/>
</dbReference>
<accession>D3PX71</accession>
<dbReference type="InterPro" id="IPR032710">
    <property type="entry name" value="NTF2-like_dom_sf"/>
</dbReference>
<protein>
    <recommendedName>
        <fullName evidence="3">SnoaL-like domain-containing protein</fullName>
    </recommendedName>
</protein>
<dbReference type="AlphaFoldDB" id="D3PX71"/>
<dbReference type="OrthoDB" id="4186450at2"/>
<gene>
    <name evidence="1" type="ordered locus">Snas_1631</name>
</gene>
<evidence type="ECO:0000313" key="1">
    <source>
        <dbReference type="EMBL" id="ADD41334.1"/>
    </source>
</evidence>
<dbReference type="Proteomes" id="UP000000844">
    <property type="component" value="Chromosome"/>
</dbReference>
<keyword evidence="2" id="KW-1185">Reference proteome</keyword>
<dbReference type="SUPFAM" id="SSF54427">
    <property type="entry name" value="NTF2-like"/>
    <property type="match status" value="1"/>
</dbReference>
<reference evidence="1 2" key="1">
    <citation type="journal article" date="2009" name="Stand. Genomic Sci.">
        <title>Complete genome sequence of Stackebrandtia nassauensis type strain (LLR-40K-21).</title>
        <authorList>
            <person name="Munk C."/>
            <person name="Lapidus A."/>
            <person name="Copeland A."/>
            <person name="Jando M."/>
            <person name="Mayilraj S."/>
            <person name="Glavina Del Rio T."/>
            <person name="Nolan M."/>
            <person name="Chen F."/>
            <person name="Lucas S."/>
            <person name="Tice H."/>
            <person name="Cheng J.F."/>
            <person name="Han C."/>
            <person name="Detter J.C."/>
            <person name="Bruce D."/>
            <person name="Goodwin L."/>
            <person name="Chain P."/>
            <person name="Pitluck S."/>
            <person name="Goker M."/>
            <person name="Ovchinikova G."/>
            <person name="Pati A."/>
            <person name="Ivanova N."/>
            <person name="Mavromatis K."/>
            <person name="Chen A."/>
            <person name="Palaniappan K."/>
            <person name="Land M."/>
            <person name="Hauser L."/>
            <person name="Chang Y.J."/>
            <person name="Jeffries C.D."/>
            <person name="Bristow J."/>
            <person name="Eisen J.A."/>
            <person name="Markowitz V."/>
            <person name="Hugenholtz P."/>
            <person name="Kyrpides N.C."/>
            <person name="Klenk H.P."/>
        </authorList>
    </citation>
    <scope>NUCLEOTIDE SEQUENCE [LARGE SCALE GENOMIC DNA]</scope>
    <source>
        <strain evidence="2">DSM 44728 / CIP 108903 / NRRL B-16338 / NBRC 102104 / LLR-40K-21</strain>
    </source>
</reference>
<evidence type="ECO:0000313" key="2">
    <source>
        <dbReference type="Proteomes" id="UP000000844"/>
    </source>
</evidence>
<proteinExistence type="predicted"/>